<feature type="compositionally biased region" description="Basic and acidic residues" evidence="1">
    <location>
        <begin position="122"/>
        <end position="133"/>
    </location>
</feature>
<feature type="compositionally biased region" description="Acidic residues" evidence="1">
    <location>
        <begin position="111"/>
        <end position="121"/>
    </location>
</feature>
<feature type="compositionally biased region" description="Basic and acidic residues" evidence="1">
    <location>
        <begin position="707"/>
        <end position="726"/>
    </location>
</feature>
<accession>A0A7S1IZM7</accession>
<evidence type="ECO:0000313" key="2">
    <source>
        <dbReference type="EMBL" id="CAD9027357.1"/>
    </source>
</evidence>
<dbReference type="EMBL" id="HBGA01103823">
    <property type="protein sequence ID" value="CAD9027357.1"/>
    <property type="molecule type" value="Transcribed_RNA"/>
</dbReference>
<dbReference type="AlphaFoldDB" id="A0A7S1IZM7"/>
<sequence>MPSLTDEMSSHRTPAEVLEHLTSTLPRRREALQVVLDRRYYPEEQSPRKLSFGTEYTVSHQLHMGTSKNLGTIKVEYPRAPPQLCAPWLKKGVWVLTDVPRKKGPKKEAKEEEDSDSEWESPEEKARAAEERRQRRILAHEERKIAPFSHFLKTEGREKPVVNMESPIKKPKKKEVRKRREKLAVATQKMAYLSEESKKQLSPEEVGWISRAYGEGEKIATIQELDIWLSKLNIETNARPAEWQEELEELCNTGDFLTVQDILYIMEREKAAYVVDHGVLGETAAAFRALGGDSQGFGIPQSGDFNPDELTAICEIFELQVPVTEITEGRSMDFKTLTDFLEVQHTNRRESILRRQSVYSQRGSTSLGMFEFGESSRNSSVHDGDGHEHDAGMCPNCSSGNKHKCWHVLQVARAIRRMSRVASIGKPLDHNVMGVGVPPADRTLNRGPQSAADRLAQQRYAHYEQMELEYRALRKEIELWHKQKLISDVEHRVWTGKVGHLIKKLQQQVDKQWTDEPLAASLPSMGSTAALGSLKLLQAYTPERTLPQVFDKARHLPPAIRSKHPSPPRKVAPSPYDRPPAKRSYGVQPAAASGPMKLTPALQAIVKEMFQERSTPGQQGHTTTSAPAADKEPLAATLPIKSMSSARAHWRQIAASVQLVATVGYKTKFTTLWTQAKQPKAKILKLQQLQHMPQPPTQPSRQSSRNQKGDTTRRKQHTEEVEELRLTDTEELHLKEAMNLAKSLRQRLEVQV</sequence>
<organism evidence="2">
    <name type="scientific">Eutreptiella gymnastica</name>
    <dbReference type="NCBI Taxonomy" id="73025"/>
    <lineage>
        <taxon>Eukaryota</taxon>
        <taxon>Discoba</taxon>
        <taxon>Euglenozoa</taxon>
        <taxon>Euglenida</taxon>
        <taxon>Spirocuta</taxon>
        <taxon>Euglenophyceae</taxon>
        <taxon>Eutreptiales</taxon>
        <taxon>Eutreptiaceae</taxon>
        <taxon>Eutreptiella</taxon>
    </lineage>
</organism>
<feature type="region of interest" description="Disordered" evidence="1">
    <location>
        <begin position="690"/>
        <end position="726"/>
    </location>
</feature>
<proteinExistence type="predicted"/>
<name>A0A7S1IZM7_9EUGL</name>
<gene>
    <name evidence="2" type="ORF">EGYM00392_LOCUS38489</name>
</gene>
<feature type="region of interest" description="Disordered" evidence="1">
    <location>
        <begin position="101"/>
        <end position="133"/>
    </location>
</feature>
<feature type="region of interest" description="Disordered" evidence="1">
    <location>
        <begin position="558"/>
        <end position="594"/>
    </location>
</feature>
<evidence type="ECO:0000256" key="1">
    <source>
        <dbReference type="SAM" id="MobiDB-lite"/>
    </source>
</evidence>
<protein>
    <submittedName>
        <fullName evidence="2">Uncharacterized protein</fullName>
    </submittedName>
</protein>
<reference evidence="2" key="1">
    <citation type="submission" date="2021-01" db="EMBL/GenBank/DDBJ databases">
        <authorList>
            <person name="Corre E."/>
            <person name="Pelletier E."/>
            <person name="Niang G."/>
            <person name="Scheremetjew M."/>
            <person name="Finn R."/>
            <person name="Kale V."/>
            <person name="Holt S."/>
            <person name="Cochrane G."/>
            <person name="Meng A."/>
            <person name="Brown T."/>
            <person name="Cohen L."/>
        </authorList>
    </citation>
    <scope>NUCLEOTIDE SEQUENCE</scope>
    <source>
        <strain evidence="2">NIES-381</strain>
    </source>
</reference>